<keyword evidence="3" id="KW-1185">Reference proteome</keyword>
<name>A0A8B6FQR0_MYTGA</name>
<keyword evidence="1" id="KW-0175">Coiled coil</keyword>
<feature type="coiled-coil region" evidence="1">
    <location>
        <begin position="55"/>
        <end position="82"/>
    </location>
</feature>
<evidence type="ECO:0000313" key="3">
    <source>
        <dbReference type="Proteomes" id="UP000596742"/>
    </source>
</evidence>
<dbReference type="EMBL" id="UYJE01007230">
    <property type="protein sequence ID" value="VDI52867.1"/>
    <property type="molecule type" value="Genomic_DNA"/>
</dbReference>
<reference evidence="2" key="1">
    <citation type="submission" date="2018-11" db="EMBL/GenBank/DDBJ databases">
        <authorList>
            <person name="Alioto T."/>
            <person name="Alioto T."/>
        </authorList>
    </citation>
    <scope>NUCLEOTIDE SEQUENCE</scope>
</reference>
<dbReference type="AlphaFoldDB" id="A0A8B6FQR0"/>
<proteinExistence type="predicted"/>
<organism evidence="2 3">
    <name type="scientific">Mytilus galloprovincialis</name>
    <name type="common">Mediterranean mussel</name>
    <dbReference type="NCBI Taxonomy" id="29158"/>
    <lineage>
        <taxon>Eukaryota</taxon>
        <taxon>Metazoa</taxon>
        <taxon>Spiralia</taxon>
        <taxon>Lophotrochozoa</taxon>
        <taxon>Mollusca</taxon>
        <taxon>Bivalvia</taxon>
        <taxon>Autobranchia</taxon>
        <taxon>Pteriomorphia</taxon>
        <taxon>Mytilida</taxon>
        <taxon>Mytiloidea</taxon>
        <taxon>Mytilidae</taxon>
        <taxon>Mytilinae</taxon>
        <taxon>Mytilus</taxon>
    </lineage>
</organism>
<dbReference type="Proteomes" id="UP000596742">
    <property type="component" value="Unassembled WGS sequence"/>
</dbReference>
<accession>A0A8B6FQR0</accession>
<sequence length="119" mass="13943">MPNHKSLKVASKPTPVKKVLSDDARAKMRQHKKEQVKKRKIVDAMYFTQEMNPIINQQQEKVEELKKELAQMEDDFRNNKLKQQITKQKTNIKLQLKLLSALSSVRPRYGLVNEVPTEM</sequence>
<gene>
    <name evidence="2" type="ORF">MGAL_10B026582</name>
</gene>
<comment type="caution">
    <text evidence="2">The sequence shown here is derived from an EMBL/GenBank/DDBJ whole genome shotgun (WGS) entry which is preliminary data.</text>
</comment>
<evidence type="ECO:0000256" key="1">
    <source>
        <dbReference type="SAM" id="Coils"/>
    </source>
</evidence>
<evidence type="ECO:0000313" key="2">
    <source>
        <dbReference type="EMBL" id="VDI52867.1"/>
    </source>
</evidence>
<protein>
    <submittedName>
        <fullName evidence="2">Uncharacterized protein</fullName>
    </submittedName>
</protein>